<dbReference type="PIRSF" id="PIRSF001123">
    <property type="entry name" value="PepA_GA"/>
    <property type="match status" value="1"/>
</dbReference>
<feature type="binding site" evidence="8">
    <location>
        <position position="188"/>
    </location>
    <ligand>
        <name>Zn(2+)</name>
        <dbReference type="ChEBI" id="CHEBI:29105"/>
        <label>1</label>
    </ligand>
</feature>
<evidence type="ECO:0000256" key="4">
    <source>
        <dbReference type="ARBA" id="ARBA00022723"/>
    </source>
</evidence>
<dbReference type="InterPro" id="IPR008007">
    <property type="entry name" value="Peptidase_M42"/>
</dbReference>
<dbReference type="Pfam" id="PF05343">
    <property type="entry name" value="Peptidase_M42"/>
    <property type="match status" value="1"/>
</dbReference>
<dbReference type="GO" id="GO:0046872">
    <property type="term" value="F:metal ion binding"/>
    <property type="evidence" value="ECO:0007669"/>
    <property type="project" value="UniProtKB-UniRule"/>
</dbReference>
<keyword evidence="10" id="KW-1185">Reference proteome</keyword>
<sequence length="370" mass="40492">MDLISDNQLFCLIEELVLQHSPSGAEQEIDSWLLERFAALGQETWQDAAGNLIVRVPGKNPGAIAITAHKDEIGAIVKSIDNRGRVEVRKLGGAFPWVYGEGVVDLLGDHACISGILSFGSRHVSHEAPQKAQQDQASLQWQNAWVETKCTPKELDAAGVRPGTRMVVGKHRKRPFRLKDYIASYTLDNKASVAILLELARNLQRPLVDVYLVASAKEEVGAIGALYFTQRQSLEALIALEICPLASEYPIKEGVAPVLLSQDGYGLYDEGLNGLIRQAAARRKIPLQLATISGFGSDGSIAMKYGHVPRAACLGFPTQNTHGYEIAHLGAITHCIEILYTFCTQVQVDYGSIQKSQLKGRWGMLDFMKG</sequence>
<keyword evidence="3" id="KW-0645">Protease</keyword>
<comment type="cofactor">
    <cofactor evidence="8">
        <name>a divalent metal cation</name>
        <dbReference type="ChEBI" id="CHEBI:60240"/>
    </cofactor>
    <text evidence="8">Binds 2 divalent metal cations per subunit.</text>
</comment>
<dbReference type="PANTHER" id="PTHR32481:SF0">
    <property type="entry name" value="AMINOPEPTIDASE YPDE-RELATED"/>
    <property type="match status" value="1"/>
</dbReference>
<feature type="active site" description="Proton acceptor" evidence="7">
    <location>
        <position position="218"/>
    </location>
</feature>
<evidence type="ECO:0000256" key="1">
    <source>
        <dbReference type="ARBA" id="ARBA00006272"/>
    </source>
</evidence>
<comment type="similarity">
    <text evidence="1 6">Belongs to the peptidase M42 family.</text>
</comment>
<keyword evidence="2" id="KW-0031">Aminopeptidase</keyword>
<feature type="binding site" evidence="8">
    <location>
        <position position="219"/>
    </location>
    <ligand>
        <name>Zn(2+)</name>
        <dbReference type="ChEBI" id="CHEBI:29105"/>
        <label>2</label>
    </ligand>
</feature>
<dbReference type="EMBL" id="CP038033">
    <property type="protein sequence ID" value="QBQ55627.1"/>
    <property type="molecule type" value="Genomic_DNA"/>
</dbReference>
<evidence type="ECO:0000256" key="6">
    <source>
        <dbReference type="PIRNR" id="PIRNR001123"/>
    </source>
</evidence>
<evidence type="ECO:0000313" key="10">
    <source>
        <dbReference type="Proteomes" id="UP000294325"/>
    </source>
</evidence>
<accession>A0A4P7C1U7</accession>
<evidence type="ECO:0000256" key="8">
    <source>
        <dbReference type="PIRSR" id="PIRSR001123-2"/>
    </source>
</evidence>
<feature type="binding site" evidence="8">
    <location>
        <position position="69"/>
    </location>
    <ligand>
        <name>Zn(2+)</name>
        <dbReference type="ChEBI" id="CHEBI:29105"/>
        <label>1</label>
    </ligand>
</feature>
<evidence type="ECO:0000256" key="2">
    <source>
        <dbReference type="ARBA" id="ARBA00022438"/>
    </source>
</evidence>
<dbReference type="RefSeq" id="WP_134358884.1">
    <property type="nucleotide sequence ID" value="NZ_CP038033.1"/>
</dbReference>
<protein>
    <submittedName>
        <fullName evidence="9">M42 family peptidase</fullName>
    </submittedName>
</protein>
<dbReference type="Proteomes" id="UP000294325">
    <property type="component" value="Chromosome"/>
</dbReference>
<evidence type="ECO:0000256" key="7">
    <source>
        <dbReference type="PIRSR" id="PIRSR001123-1"/>
    </source>
</evidence>
<dbReference type="SUPFAM" id="SSF101821">
    <property type="entry name" value="Aminopeptidase/glucanase lid domain"/>
    <property type="match status" value="1"/>
</dbReference>
<organism evidence="9 10">
    <name type="scientific">Nitrosococcus wardiae</name>
    <dbReference type="NCBI Taxonomy" id="1814290"/>
    <lineage>
        <taxon>Bacteria</taxon>
        <taxon>Pseudomonadati</taxon>
        <taxon>Pseudomonadota</taxon>
        <taxon>Gammaproteobacteria</taxon>
        <taxon>Chromatiales</taxon>
        <taxon>Chromatiaceae</taxon>
        <taxon>Nitrosococcus</taxon>
    </lineage>
</organism>
<dbReference type="InterPro" id="IPR051464">
    <property type="entry name" value="Peptidase_M42_aminopept"/>
</dbReference>
<evidence type="ECO:0000256" key="3">
    <source>
        <dbReference type="ARBA" id="ARBA00022670"/>
    </source>
</evidence>
<dbReference type="GO" id="GO:0004177">
    <property type="term" value="F:aminopeptidase activity"/>
    <property type="evidence" value="ECO:0007669"/>
    <property type="project" value="UniProtKB-UniRule"/>
</dbReference>
<name>A0A4P7C1U7_9GAMM</name>
<dbReference type="OrthoDB" id="9772053at2"/>
<dbReference type="Gene3D" id="2.40.30.40">
    <property type="entry name" value="Peptidase M42, domain 2"/>
    <property type="match status" value="1"/>
</dbReference>
<dbReference type="InterPro" id="IPR023367">
    <property type="entry name" value="Peptidase_M42_dom2"/>
</dbReference>
<dbReference type="SUPFAM" id="SSF53187">
    <property type="entry name" value="Zn-dependent exopeptidases"/>
    <property type="match status" value="1"/>
</dbReference>
<dbReference type="AlphaFoldDB" id="A0A4P7C1U7"/>
<dbReference type="PANTHER" id="PTHR32481">
    <property type="entry name" value="AMINOPEPTIDASE"/>
    <property type="match status" value="1"/>
</dbReference>
<evidence type="ECO:0000313" key="9">
    <source>
        <dbReference type="EMBL" id="QBQ55627.1"/>
    </source>
</evidence>
<keyword evidence="4 8" id="KW-0479">Metal-binding</keyword>
<proteinExistence type="inferred from homology"/>
<feature type="binding site" evidence="8">
    <location>
        <position position="241"/>
    </location>
    <ligand>
        <name>Zn(2+)</name>
        <dbReference type="ChEBI" id="CHEBI:29105"/>
        <label>1</label>
    </ligand>
</feature>
<evidence type="ECO:0000256" key="5">
    <source>
        <dbReference type="ARBA" id="ARBA00022801"/>
    </source>
</evidence>
<dbReference type="KEGG" id="nwr:E3U44_14750"/>
<reference evidence="9 10" key="1">
    <citation type="submission" date="2019-03" db="EMBL/GenBank/DDBJ databases">
        <title>The genome sequence of Nitrosococcus wardiae strain D1FHST reveals the archetypal metabolic capacity of ammonia-oxidizing Gammaproteobacteria.</title>
        <authorList>
            <person name="Wang L."/>
            <person name="Lim C.K."/>
            <person name="Hanson T.E."/>
            <person name="Dang H."/>
            <person name="Klotz M.G."/>
        </authorList>
    </citation>
    <scope>NUCLEOTIDE SEQUENCE [LARGE SCALE GENOMIC DNA]</scope>
    <source>
        <strain evidence="9 10">D1FHS</strain>
    </source>
</reference>
<gene>
    <name evidence="9" type="ORF">E3U44_14750</name>
</gene>
<feature type="binding site" evidence="8">
    <location>
        <position position="322"/>
    </location>
    <ligand>
        <name>Zn(2+)</name>
        <dbReference type="ChEBI" id="CHEBI:29105"/>
        <label>2</label>
    </ligand>
</feature>
<feature type="binding site" evidence="8">
    <location>
        <position position="188"/>
    </location>
    <ligand>
        <name>Zn(2+)</name>
        <dbReference type="ChEBI" id="CHEBI:29105"/>
        <label>2</label>
    </ligand>
</feature>
<dbReference type="GO" id="GO:0006508">
    <property type="term" value="P:proteolysis"/>
    <property type="evidence" value="ECO:0007669"/>
    <property type="project" value="UniProtKB-KW"/>
</dbReference>
<dbReference type="Gene3D" id="3.40.630.10">
    <property type="entry name" value="Zn peptidases"/>
    <property type="match status" value="1"/>
</dbReference>
<keyword evidence="5" id="KW-0378">Hydrolase</keyword>